<protein>
    <submittedName>
        <fullName evidence="1">Uncharacterized protein</fullName>
    </submittedName>
</protein>
<organism evidence="1 2">
    <name type="scientific">Epilithonimonas vandammei</name>
    <dbReference type="NCBI Taxonomy" id="2487072"/>
    <lineage>
        <taxon>Bacteria</taxon>
        <taxon>Pseudomonadati</taxon>
        <taxon>Bacteroidota</taxon>
        <taxon>Flavobacteriia</taxon>
        <taxon>Flavobacteriales</taxon>
        <taxon>Weeksellaceae</taxon>
        <taxon>Chryseobacterium group</taxon>
        <taxon>Epilithonimonas</taxon>
    </lineage>
</organism>
<dbReference type="KEGG" id="eva:EIB75_08065"/>
<proteinExistence type="predicted"/>
<name>A0A3G8ZDS1_9FLAO</name>
<sequence length="149" mass="18465">METNLSDVLSYKNEDVVDRFLTMYDLEHEEAQKIFTETLKWLWLGNKIDGVFIDDSTLIIDEMWHNFILFTQEYEFFCLNNFGRYLHHQPEKRKKKDWYEDTFNMEEHKNRLEKLYEGVYDHLGEETLLTWYEEFPQKYSIENIKKLRR</sequence>
<reference evidence="2" key="1">
    <citation type="submission" date="2018-11" db="EMBL/GenBank/DDBJ databases">
        <title>Proposal to divide the Flavobacteriaceae and reorganize its genera based on Amino Acid Identity values calculated from whole genome sequences.</title>
        <authorList>
            <person name="Nicholson A.C."/>
            <person name="Gulvik C.A."/>
            <person name="Whitney A.M."/>
            <person name="Sheth M."/>
            <person name="Batra D."/>
            <person name="Pryor J."/>
            <person name="Bernardet J.-F."/>
            <person name="Hugo C."/>
            <person name="Kampfer P."/>
            <person name="Newman J.D."/>
            <person name="McQuiston J.R."/>
        </authorList>
    </citation>
    <scope>NUCLEOTIDE SEQUENCE [LARGE SCALE GENOMIC DNA]</scope>
    <source>
        <strain evidence="2">H6466</strain>
    </source>
</reference>
<dbReference type="EMBL" id="CP034160">
    <property type="protein sequence ID" value="AZI55200.1"/>
    <property type="molecule type" value="Genomic_DNA"/>
</dbReference>
<evidence type="ECO:0000313" key="2">
    <source>
        <dbReference type="Proteomes" id="UP000272316"/>
    </source>
</evidence>
<accession>A0A3G8ZDS1</accession>
<gene>
    <name evidence="1" type="ORF">EIB75_08065</name>
</gene>
<dbReference type="AlphaFoldDB" id="A0A3G8ZDS1"/>
<dbReference type="RefSeq" id="WP_124986320.1">
    <property type="nucleotide sequence ID" value="NZ_CP034160.1"/>
</dbReference>
<dbReference type="Proteomes" id="UP000272316">
    <property type="component" value="Chromosome"/>
</dbReference>
<evidence type="ECO:0000313" key="1">
    <source>
        <dbReference type="EMBL" id="AZI55200.1"/>
    </source>
</evidence>